<dbReference type="Proteomes" id="UP000015920">
    <property type="component" value="Chromosome"/>
</dbReference>
<protein>
    <submittedName>
        <fullName evidence="1">Uncharacterized protein</fullName>
    </submittedName>
</protein>
<organism evidence="1 2">
    <name type="scientific">Helicobacter pylori SouthAfrica20</name>
    <dbReference type="NCBI Taxonomy" id="1352356"/>
    <lineage>
        <taxon>Bacteria</taxon>
        <taxon>Pseudomonadati</taxon>
        <taxon>Campylobacterota</taxon>
        <taxon>Epsilonproteobacteria</taxon>
        <taxon>Campylobacterales</taxon>
        <taxon>Helicobacteraceae</taxon>
        <taxon>Helicobacter</taxon>
    </lineage>
</organism>
<proteinExistence type="predicted"/>
<reference evidence="1 2" key="1">
    <citation type="journal article" date="2013" name="Genome Announc.">
        <title>Genome Sequences of Three hpAfrica2 Strains of Helicobacter pylori.</title>
        <authorList>
            <person name="Duncan S.S."/>
            <person name="Bertoli M.T."/>
            <person name="Kersulyte D."/>
            <person name="Valk P.L."/>
            <person name="Tamma S."/>
            <person name="Segal I."/>
            <person name="McClain M.S."/>
            <person name="Cover T.L."/>
            <person name="Berg D.E."/>
        </authorList>
    </citation>
    <scope>NUCLEOTIDE SEQUENCE [LARGE SCALE GENOMIC DNA]</scope>
    <source>
        <strain evidence="1">SouthAfrica20</strain>
    </source>
</reference>
<evidence type="ECO:0000313" key="1">
    <source>
        <dbReference type="EMBL" id="AGT73397.1"/>
    </source>
</evidence>
<dbReference type="KEGG" id="hpys:HPSA20_0154"/>
<gene>
    <name evidence="1" type="ORF">HPSA20_0154</name>
</gene>
<accession>T1U8Z3</accession>
<dbReference type="PATRIC" id="fig|1352356.3.peg.145"/>
<dbReference type="AlphaFoldDB" id="T1U8Z3"/>
<evidence type="ECO:0000313" key="2">
    <source>
        <dbReference type="Proteomes" id="UP000015920"/>
    </source>
</evidence>
<sequence length="43" mass="5058">MVKEDRECFIIASLYNPPNPPKIALQETTTRSRMLFNIFKKCI</sequence>
<name>T1U8Z3_HELPX</name>
<dbReference type="HOGENOM" id="CLU_3234536_0_0_7"/>
<dbReference type="EMBL" id="CP006691">
    <property type="protein sequence ID" value="AGT73397.1"/>
    <property type="molecule type" value="Genomic_DNA"/>
</dbReference>